<comment type="subcellular location">
    <subcellularLocation>
        <location evidence="1 9">Cell membrane</location>
        <topology evidence="1 9">Multi-pass membrane protein</topology>
    </subcellularLocation>
</comment>
<comment type="similarity">
    <text evidence="2 10">Belongs to the binding-protein-dependent transport system permease family. CysTW subfamily.</text>
</comment>
<evidence type="ECO:0000256" key="9">
    <source>
        <dbReference type="RuleBase" id="RU363032"/>
    </source>
</evidence>
<dbReference type="GO" id="GO:0015098">
    <property type="term" value="F:molybdate ion transmembrane transporter activity"/>
    <property type="evidence" value="ECO:0007669"/>
    <property type="project" value="UniProtKB-UniRule"/>
</dbReference>
<comment type="function">
    <text evidence="10">Part of the binding-protein-dependent transport system for molybdenum; probably responsible for the translocation of the substrate across the membrane.</text>
</comment>
<dbReference type="RefSeq" id="WP_107561723.1">
    <property type="nucleotide sequence ID" value="NZ_NVQC01000016.1"/>
</dbReference>
<dbReference type="PANTHER" id="PTHR30183:SF3">
    <property type="entry name" value="MOLYBDENUM TRANSPORT SYSTEM PERMEASE PROTEIN MODB"/>
    <property type="match status" value="1"/>
</dbReference>
<evidence type="ECO:0000313" key="12">
    <source>
        <dbReference type="EMBL" id="PTL36349.1"/>
    </source>
</evidence>
<comment type="caution">
    <text evidence="12">The sequence shown here is derived from an EMBL/GenBank/DDBJ whole genome shotgun (WGS) entry which is preliminary data.</text>
</comment>
<dbReference type="PROSITE" id="PS50928">
    <property type="entry name" value="ABC_TM1"/>
    <property type="match status" value="1"/>
</dbReference>
<evidence type="ECO:0000256" key="8">
    <source>
        <dbReference type="ARBA" id="ARBA00023136"/>
    </source>
</evidence>
<dbReference type="CDD" id="cd06261">
    <property type="entry name" value="TM_PBP2"/>
    <property type="match status" value="1"/>
</dbReference>
<dbReference type="AlphaFoldDB" id="A0A2T4TZ12"/>
<gene>
    <name evidence="12" type="primary">modB</name>
    <name evidence="12" type="ORF">CLG94_04775</name>
</gene>
<evidence type="ECO:0000256" key="4">
    <source>
        <dbReference type="ARBA" id="ARBA00022475"/>
    </source>
</evidence>
<reference evidence="12 13" key="1">
    <citation type="submission" date="2017-09" db="EMBL/GenBank/DDBJ databases">
        <title>Bloom of a denitrifying methanotroph, Candidatus Methylomirabilis limnetica, in a deep stratified lake.</title>
        <authorList>
            <person name="Graf J.S."/>
            <person name="Marchant H.K."/>
            <person name="Tienken D."/>
            <person name="Hach P.F."/>
            <person name="Brand A."/>
            <person name="Schubert C.J."/>
            <person name="Kuypers M.M."/>
            <person name="Milucka J."/>
        </authorList>
    </citation>
    <scope>NUCLEOTIDE SEQUENCE [LARGE SCALE GENOMIC DNA]</scope>
    <source>
        <strain evidence="12 13">Zug</strain>
    </source>
</reference>
<evidence type="ECO:0000256" key="2">
    <source>
        <dbReference type="ARBA" id="ARBA00007069"/>
    </source>
</evidence>
<evidence type="ECO:0000256" key="5">
    <source>
        <dbReference type="ARBA" id="ARBA00022505"/>
    </source>
</evidence>
<dbReference type="Pfam" id="PF00528">
    <property type="entry name" value="BPD_transp_1"/>
    <property type="match status" value="1"/>
</dbReference>
<evidence type="ECO:0000256" key="7">
    <source>
        <dbReference type="ARBA" id="ARBA00022989"/>
    </source>
</evidence>
<accession>A0A2T4TZ12</accession>
<proteinExistence type="inferred from homology"/>
<dbReference type="NCBIfam" id="TIGR02141">
    <property type="entry name" value="modB_ABC"/>
    <property type="match status" value="1"/>
</dbReference>
<evidence type="ECO:0000259" key="11">
    <source>
        <dbReference type="PROSITE" id="PS50928"/>
    </source>
</evidence>
<feature type="transmembrane region" description="Helical" evidence="9">
    <location>
        <begin position="130"/>
        <end position="155"/>
    </location>
</feature>
<organism evidence="12 13">
    <name type="scientific">Candidatus Methylomirabilis limnetica</name>
    <dbReference type="NCBI Taxonomy" id="2033718"/>
    <lineage>
        <taxon>Bacteria</taxon>
        <taxon>Candidatus Methylomirabilota</taxon>
        <taxon>Candidatus Methylomirabilia</taxon>
        <taxon>Candidatus Methylomirabilales</taxon>
        <taxon>Candidatus Methylomirabilaceae</taxon>
        <taxon>Candidatus Methylomirabilis</taxon>
    </lineage>
</organism>
<dbReference type="Proteomes" id="UP000241436">
    <property type="component" value="Unassembled WGS sequence"/>
</dbReference>
<evidence type="ECO:0000256" key="1">
    <source>
        <dbReference type="ARBA" id="ARBA00004651"/>
    </source>
</evidence>
<keyword evidence="8 9" id="KW-0472">Membrane</keyword>
<dbReference type="InterPro" id="IPR000515">
    <property type="entry name" value="MetI-like"/>
</dbReference>
<keyword evidence="13" id="KW-1185">Reference proteome</keyword>
<reference evidence="13" key="2">
    <citation type="journal article" date="2018" name="Environ. Microbiol.">
        <title>Bloom of a denitrifying methanotroph, 'Candidatus Methylomirabilis limnetica', in a deep stratified lake.</title>
        <authorList>
            <person name="Graf J.S."/>
            <person name="Mayr M.J."/>
            <person name="Marchant H.K."/>
            <person name="Tienken D."/>
            <person name="Hach P.F."/>
            <person name="Brand A."/>
            <person name="Schubert C.J."/>
            <person name="Kuypers M.M."/>
            <person name="Milucka J."/>
        </authorList>
    </citation>
    <scope>NUCLEOTIDE SEQUENCE [LARGE SCALE GENOMIC DNA]</scope>
    <source>
        <strain evidence="13">Zug</strain>
    </source>
</reference>
<dbReference type="PANTHER" id="PTHR30183">
    <property type="entry name" value="MOLYBDENUM TRANSPORT SYSTEM PERMEASE PROTEIN MODB"/>
    <property type="match status" value="1"/>
</dbReference>
<evidence type="ECO:0000256" key="3">
    <source>
        <dbReference type="ARBA" id="ARBA00022448"/>
    </source>
</evidence>
<keyword evidence="5 10" id="KW-0500">Molybdenum</keyword>
<feature type="transmembrane region" description="Helical" evidence="9">
    <location>
        <begin position="194"/>
        <end position="212"/>
    </location>
</feature>
<feature type="transmembrane region" description="Helical" evidence="9">
    <location>
        <begin position="47"/>
        <end position="68"/>
    </location>
</feature>
<dbReference type="SUPFAM" id="SSF161098">
    <property type="entry name" value="MetI-like"/>
    <property type="match status" value="1"/>
</dbReference>
<dbReference type="GO" id="GO:0005886">
    <property type="term" value="C:plasma membrane"/>
    <property type="evidence" value="ECO:0007669"/>
    <property type="project" value="UniProtKB-SubCell"/>
</dbReference>
<sequence>MTLIPLSPLLLSLKIASLATVAALLLGTPIAWILARGRFPGRAVLEAIVVVPLILPPTVTGYYLLLLIGRRGLLGRILEEGLNIGLVFTWKAAVLASTIAALPLFIKAAQGAFEGIDRRIEDAGRTFKPALVVLCTITFPLAWRGILAGAILAFARAMGEFGITLMIAGSIPGRTQTLALAIYDSVQANQPQEANAMSILATATVLLILVLVGRMTKVKY</sequence>
<keyword evidence="4 10" id="KW-1003">Cell membrane</keyword>
<evidence type="ECO:0000313" key="13">
    <source>
        <dbReference type="Proteomes" id="UP000241436"/>
    </source>
</evidence>
<keyword evidence="6 9" id="KW-0812">Transmembrane</keyword>
<dbReference type="Gene3D" id="1.10.3720.10">
    <property type="entry name" value="MetI-like"/>
    <property type="match status" value="1"/>
</dbReference>
<keyword evidence="3 9" id="KW-0813">Transport</keyword>
<evidence type="ECO:0000256" key="6">
    <source>
        <dbReference type="ARBA" id="ARBA00022692"/>
    </source>
</evidence>
<feature type="transmembrane region" description="Helical" evidence="9">
    <location>
        <begin position="15"/>
        <end position="35"/>
    </location>
</feature>
<feature type="transmembrane region" description="Helical" evidence="9">
    <location>
        <begin position="88"/>
        <end position="109"/>
    </location>
</feature>
<dbReference type="OrthoDB" id="9795403at2"/>
<dbReference type="EMBL" id="NVQC01000016">
    <property type="protein sequence ID" value="PTL36349.1"/>
    <property type="molecule type" value="Genomic_DNA"/>
</dbReference>
<dbReference type="InterPro" id="IPR035906">
    <property type="entry name" value="MetI-like_sf"/>
</dbReference>
<name>A0A2T4TZ12_9BACT</name>
<feature type="domain" description="ABC transmembrane type-1" evidence="11">
    <location>
        <begin position="9"/>
        <end position="212"/>
    </location>
</feature>
<protein>
    <recommendedName>
        <fullName evidence="10">Molybdenum transport system permease</fullName>
    </recommendedName>
</protein>
<evidence type="ECO:0000256" key="10">
    <source>
        <dbReference type="RuleBase" id="RU365097"/>
    </source>
</evidence>
<keyword evidence="7 9" id="KW-1133">Transmembrane helix</keyword>
<dbReference type="InterPro" id="IPR011867">
    <property type="entry name" value="ModB_ABC"/>
</dbReference>